<dbReference type="Proteomes" id="UP001168552">
    <property type="component" value="Unassembled WGS sequence"/>
</dbReference>
<evidence type="ECO:0000313" key="2">
    <source>
        <dbReference type="EMBL" id="MDN4165464.1"/>
    </source>
</evidence>
<gene>
    <name evidence="2" type="ORF">QWY31_08130</name>
</gene>
<name>A0ABT8F5C0_9BACT</name>
<evidence type="ECO:0000313" key="3">
    <source>
        <dbReference type="Proteomes" id="UP001168552"/>
    </source>
</evidence>
<reference evidence="2" key="1">
    <citation type="submission" date="2023-06" db="EMBL/GenBank/DDBJ databases">
        <title>Cytophagales bacterium Strain LB-30, isolated from soil.</title>
        <authorList>
            <person name="Liu B."/>
        </authorList>
    </citation>
    <scope>NUCLEOTIDE SEQUENCE</scope>
    <source>
        <strain evidence="2">LB-30</strain>
    </source>
</reference>
<evidence type="ECO:0008006" key="4">
    <source>
        <dbReference type="Google" id="ProtNLM"/>
    </source>
</evidence>
<organism evidence="2 3">
    <name type="scientific">Shiella aurantiaca</name>
    <dbReference type="NCBI Taxonomy" id="3058365"/>
    <lineage>
        <taxon>Bacteria</taxon>
        <taxon>Pseudomonadati</taxon>
        <taxon>Bacteroidota</taxon>
        <taxon>Cytophagia</taxon>
        <taxon>Cytophagales</taxon>
        <taxon>Shiellaceae</taxon>
        <taxon>Shiella</taxon>
    </lineage>
</organism>
<sequence>MKGKVVNISLLLVVAAIWGYIGFSVYQAFSDEDEPSYSPTVFKESIADSSQQIFSINPQYRDPFLKNIPSQKKSSNPSRIPLSRSRQTKNQDIPAFNSERIQFTGVVSGIDNRMKAIISLDEKNYLIEVGQIVNDIEIIQITTDSIQAKWEKQKFWIKKEGINPSY</sequence>
<dbReference type="RefSeq" id="WP_320003989.1">
    <property type="nucleotide sequence ID" value="NZ_JAUHJS010000003.1"/>
</dbReference>
<feature type="compositionally biased region" description="Polar residues" evidence="1">
    <location>
        <begin position="68"/>
        <end position="91"/>
    </location>
</feature>
<protein>
    <recommendedName>
        <fullName evidence="4">Pilus assembly protein PilP</fullName>
    </recommendedName>
</protein>
<evidence type="ECO:0000256" key="1">
    <source>
        <dbReference type="SAM" id="MobiDB-lite"/>
    </source>
</evidence>
<comment type="caution">
    <text evidence="2">The sequence shown here is derived from an EMBL/GenBank/DDBJ whole genome shotgun (WGS) entry which is preliminary data.</text>
</comment>
<keyword evidence="3" id="KW-1185">Reference proteome</keyword>
<feature type="region of interest" description="Disordered" evidence="1">
    <location>
        <begin position="67"/>
        <end position="91"/>
    </location>
</feature>
<dbReference type="EMBL" id="JAUHJS010000003">
    <property type="protein sequence ID" value="MDN4165464.1"/>
    <property type="molecule type" value="Genomic_DNA"/>
</dbReference>
<proteinExistence type="predicted"/>
<accession>A0ABT8F5C0</accession>